<feature type="compositionally biased region" description="Polar residues" evidence="1">
    <location>
        <begin position="71"/>
        <end position="84"/>
    </location>
</feature>
<dbReference type="EnsemblPlants" id="Ma05_t30230.1">
    <property type="protein sequence ID" value="Ma05_p30230.1"/>
    <property type="gene ID" value="Ma05_g30230"/>
</dbReference>
<sequence>MIGLGLTCSDHPSMFCSIMASDSPRVLTQVFKWRKEVSHPFADGPPSCVVVRSDPPRPPPPPCPLPVESGKGSTHGPSRWSSKDLSAGEEEPAHTPRWSWRDQVSAGSLYLRCDGLRSFFFATSGSRNCCPVRFPALSWIETTRIVQKLSLHRECCYLRVVVSKISSVNVVL</sequence>
<keyword evidence="3" id="KW-1185">Reference proteome</keyword>
<organism evidence="2 3">
    <name type="scientific">Musa acuminata subsp. malaccensis</name>
    <name type="common">Wild banana</name>
    <name type="synonym">Musa malaccensis</name>
    <dbReference type="NCBI Taxonomy" id="214687"/>
    <lineage>
        <taxon>Eukaryota</taxon>
        <taxon>Viridiplantae</taxon>
        <taxon>Streptophyta</taxon>
        <taxon>Embryophyta</taxon>
        <taxon>Tracheophyta</taxon>
        <taxon>Spermatophyta</taxon>
        <taxon>Magnoliopsida</taxon>
        <taxon>Liliopsida</taxon>
        <taxon>Zingiberales</taxon>
        <taxon>Musaceae</taxon>
        <taxon>Musa</taxon>
    </lineage>
</organism>
<reference evidence="2" key="1">
    <citation type="submission" date="2021-05" db="UniProtKB">
        <authorList>
            <consortium name="EnsemblPlants"/>
        </authorList>
    </citation>
    <scope>IDENTIFICATION</scope>
    <source>
        <strain evidence="2">subsp. malaccensis</strain>
    </source>
</reference>
<feature type="region of interest" description="Disordered" evidence="1">
    <location>
        <begin position="50"/>
        <end position="96"/>
    </location>
</feature>
<dbReference type="InParanoid" id="A0A804JA71"/>
<evidence type="ECO:0000256" key="1">
    <source>
        <dbReference type="SAM" id="MobiDB-lite"/>
    </source>
</evidence>
<accession>A0A804JA71</accession>
<evidence type="ECO:0000313" key="2">
    <source>
        <dbReference type="EnsemblPlants" id="Ma05_p30230.1"/>
    </source>
</evidence>
<evidence type="ECO:0000313" key="3">
    <source>
        <dbReference type="Proteomes" id="UP000012960"/>
    </source>
</evidence>
<dbReference type="Gramene" id="Ma05_t30230.1">
    <property type="protein sequence ID" value="Ma05_p30230.1"/>
    <property type="gene ID" value="Ma05_g30230"/>
</dbReference>
<name>A0A804JA71_MUSAM</name>
<dbReference type="AlphaFoldDB" id="A0A804JA71"/>
<proteinExistence type="predicted"/>
<dbReference type="Proteomes" id="UP000012960">
    <property type="component" value="Unplaced"/>
</dbReference>
<feature type="compositionally biased region" description="Pro residues" evidence="1">
    <location>
        <begin position="56"/>
        <end position="65"/>
    </location>
</feature>
<protein>
    <submittedName>
        <fullName evidence="2">Uncharacterized protein</fullName>
    </submittedName>
</protein>